<proteinExistence type="predicted"/>
<evidence type="ECO:0000313" key="4">
    <source>
        <dbReference type="Proteomes" id="UP000490386"/>
    </source>
</evidence>
<dbReference type="EMBL" id="WBJX01000001">
    <property type="protein sequence ID" value="KAB1639764.1"/>
    <property type="molecule type" value="Genomic_DNA"/>
</dbReference>
<dbReference type="RefSeq" id="WP_151422919.1">
    <property type="nucleotide sequence ID" value="NZ_WBJX01000001.1"/>
</dbReference>
<feature type="compositionally biased region" description="Polar residues" evidence="1">
    <location>
        <begin position="236"/>
        <end position="249"/>
    </location>
</feature>
<sequence length="249" mass="26583">MEIIAYGDQAAAGIGALGILLWLVLVLGAYALTSWIMSKVFTKMGIEAWKAWVPVYNSWTFVEAAGFPGWWVLVGFIPGVNIALVVLMAIAAYRIGLGFGKSGVWVLLYIFLPIVWLAIIGFDSSRWNPALMNLGGQYGQPQGAVGYGPGPQGQAYGQAPVQSGYGQAPAQPYGQNPAQPNGQQAYGQAPAQSNGQQPYGQAPAQPYGQQPYGQAPTQQPYGQPPVQQPPLGRAPENQQPYGQQPPSQH</sequence>
<keyword evidence="2" id="KW-0472">Membrane</keyword>
<feature type="compositionally biased region" description="Low complexity" evidence="1">
    <location>
        <begin position="195"/>
        <end position="221"/>
    </location>
</feature>
<name>A0A7J5B6M0_9MICO</name>
<feature type="region of interest" description="Disordered" evidence="1">
    <location>
        <begin position="146"/>
        <end position="249"/>
    </location>
</feature>
<keyword evidence="4" id="KW-1185">Reference proteome</keyword>
<feature type="compositionally biased region" description="Polar residues" evidence="1">
    <location>
        <begin position="173"/>
        <end position="194"/>
    </location>
</feature>
<feature type="transmembrane region" description="Helical" evidence="2">
    <location>
        <begin position="12"/>
        <end position="37"/>
    </location>
</feature>
<dbReference type="AlphaFoldDB" id="A0A7J5B6M0"/>
<gene>
    <name evidence="3" type="ORF">F8O03_05480</name>
</gene>
<organism evidence="3 4">
    <name type="scientific">Pseudoclavibacter terrae</name>
    <dbReference type="NCBI Taxonomy" id="1530195"/>
    <lineage>
        <taxon>Bacteria</taxon>
        <taxon>Bacillati</taxon>
        <taxon>Actinomycetota</taxon>
        <taxon>Actinomycetes</taxon>
        <taxon>Micrococcales</taxon>
        <taxon>Microbacteriaceae</taxon>
        <taxon>Pseudoclavibacter</taxon>
    </lineage>
</organism>
<evidence type="ECO:0000313" key="3">
    <source>
        <dbReference type="EMBL" id="KAB1639764.1"/>
    </source>
</evidence>
<protein>
    <recommendedName>
        <fullName evidence="5">Large exoprotein</fullName>
    </recommendedName>
</protein>
<feature type="transmembrane region" description="Helical" evidence="2">
    <location>
        <begin position="70"/>
        <end position="92"/>
    </location>
</feature>
<dbReference type="InterPro" id="IPR043739">
    <property type="entry name" value="DUF5684"/>
</dbReference>
<evidence type="ECO:0000256" key="1">
    <source>
        <dbReference type="SAM" id="MobiDB-lite"/>
    </source>
</evidence>
<keyword evidence="2" id="KW-0812">Transmembrane</keyword>
<evidence type="ECO:0008006" key="5">
    <source>
        <dbReference type="Google" id="ProtNLM"/>
    </source>
</evidence>
<feature type="compositionally biased region" description="Low complexity" evidence="1">
    <location>
        <begin position="152"/>
        <end position="162"/>
    </location>
</feature>
<dbReference type="Proteomes" id="UP000490386">
    <property type="component" value="Unassembled WGS sequence"/>
</dbReference>
<reference evidence="3 4" key="1">
    <citation type="submission" date="2019-09" db="EMBL/GenBank/DDBJ databases">
        <title>Phylogeny of genus Pseudoclavibacter and closely related genus.</title>
        <authorList>
            <person name="Li Y."/>
        </authorList>
    </citation>
    <scope>NUCLEOTIDE SEQUENCE [LARGE SCALE GENOMIC DNA]</scope>
    <source>
        <strain evidence="3 4">THG-MD12</strain>
    </source>
</reference>
<evidence type="ECO:0000256" key="2">
    <source>
        <dbReference type="SAM" id="Phobius"/>
    </source>
</evidence>
<dbReference type="Pfam" id="PF18936">
    <property type="entry name" value="DUF5684"/>
    <property type="match status" value="1"/>
</dbReference>
<keyword evidence="2" id="KW-1133">Transmembrane helix</keyword>
<dbReference type="OrthoDB" id="3637276at2"/>
<feature type="transmembrane region" description="Helical" evidence="2">
    <location>
        <begin position="104"/>
        <end position="122"/>
    </location>
</feature>
<accession>A0A7J5B6M0</accession>
<comment type="caution">
    <text evidence="3">The sequence shown here is derived from an EMBL/GenBank/DDBJ whole genome shotgun (WGS) entry which is preliminary data.</text>
</comment>